<evidence type="ECO:0000256" key="2">
    <source>
        <dbReference type="ARBA" id="ARBA00023002"/>
    </source>
</evidence>
<dbReference type="PROSITE" id="PS00798">
    <property type="entry name" value="ALDOKETO_REDUCTASE_1"/>
    <property type="match status" value="1"/>
</dbReference>
<evidence type="ECO:0000256" key="3">
    <source>
        <dbReference type="PIRSR" id="PIRSR000097-1"/>
    </source>
</evidence>
<dbReference type="SUPFAM" id="SSF51430">
    <property type="entry name" value="NAD(P)-linked oxidoreductase"/>
    <property type="match status" value="1"/>
</dbReference>
<feature type="binding site" evidence="4">
    <location>
        <position position="114"/>
    </location>
    <ligand>
        <name>substrate</name>
    </ligand>
</feature>
<organism evidence="7 8">
    <name type="scientific">Lichtheimia corymbifera JMRC:FSU:9682</name>
    <dbReference type="NCBI Taxonomy" id="1263082"/>
    <lineage>
        <taxon>Eukaryota</taxon>
        <taxon>Fungi</taxon>
        <taxon>Fungi incertae sedis</taxon>
        <taxon>Mucoromycota</taxon>
        <taxon>Mucoromycotina</taxon>
        <taxon>Mucoromycetes</taxon>
        <taxon>Mucorales</taxon>
        <taxon>Lichtheimiaceae</taxon>
        <taxon>Lichtheimia</taxon>
    </lineage>
</organism>
<evidence type="ECO:0000259" key="6">
    <source>
        <dbReference type="Pfam" id="PF00248"/>
    </source>
</evidence>
<dbReference type="AlphaFoldDB" id="A0A068S8D0"/>
<dbReference type="VEuPathDB" id="FungiDB:LCOR_09133.1"/>
<dbReference type="OrthoDB" id="416253at2759"/>
<dbReference type="PROSITE" id="PS00063">
    <property type="entry name" value="ALDOKETO_REDUCTASE_3"/>
    <property type="match status" value="1"/>
</dbReference>
<evidence type="ECO:0000256" key="5">
    <source>
        <dbReference type="PIRSR" id="PIRSR000097-3"/>
    </source>
</evidence>
<name>A0A068S8D0_9FUNG</name>
<dbReference type="InterPro" id="IPR020471">
    <property type="entry name" value="AKR"/>
</dbReference>
<dbReference type="InterPro" id="IPR036812">
    <property type="entry name" value="NAD(P)_OxRdtase_dom_sf"/>
</dbReference>
<evidence type="ECO:0000313" key="7">
    <source>
        <dbReference type="EMBL" id="CDH58265.1"/>
    </source>
</evidence>
<gene>
    <name evidence="7" type="ORF">LCOR_09133.1</name>
</gene>
<sequence length="322" mass="37770">MAQENTITLEPSGQKMPLVGLGTWKITNDQGEEMIYRAIKNGYRLIDTALLYDNQEGVGKGIRRAIDEGIVKREDIFVTAKLWNCYHHKSHVRPQFERDLKQLGLDYIDLYHIHWPIPQKYVDPSRQYPPEWVDPDSKKLELERSPLQDLWRELEALVKDGKLRNIGISNFNVQLTLDLLTYCEIKPAVLQIEMHPYLQRQRVVDWFQKQGIQVTAYSQFGPEAFDKFTAENMHLVPLMEHETIKKIADKHGKTTGQVLLRWQVQRKVAVIPKSSNDTRQKQNLDLFSWSLDDEDYKAITDMDKNIRYNELELYGIDIPLYE</sequence>
<dbReference type="GO" id="GO:0016491">
    <property type="term" value="F:oxidoreductase activity"/>
    <property type="evidence" value="ECO:0007669"/>
    <property type="project" value="UniProtKB-KW"/>
</dbReference>
<keyword evidence="8" id="KW-1185">Reference proteome</keyword>
<dbReference type="Gene3D" id="3.20.20.100">
    <property type="entry name" value="NADP-dependent oxidoreductase domain"/>
    <property type="match status" value="1"/>
</dbReference>
<feature type="site" description="Lowers pKa of active site Tyr" evidence="5">
    <location>
        <position position="81"/>
    </location>
</feature>
<evidence type="ECO:0000256" key="1">
    <source>
        <dbReference type="ARBA" id="ARBA00007905"/>
    </source>
</evidence>
<comment type="caution">
    <text evidence="7">The sequence shown here is derived from an EMBL/GenBank/DDBJ whole genome shotgun (WGS) entry which is preliminary data.</text>
</comment>
<dbReference type="PIRSF" id="PIRSF000097">
    <property type="entry name" value="AKR"/>
    <property type="match status" value="1"/>
</dbReference>
<accession>A0A068S8D0</accession>
<dbReference type="InterPro" id="IPR023210">
    <property type="entry name" value="NADP_OxRdtase_dom"/>
</dbReference>
<feature type="active site" description="Proton donor" evidence="3">
    <location>
        <position position="52"/>
    </location>
</feature>
<dbReference type="InterPro" id="IPR018170">
    <property type="entry name" value="Aldo/ket_reductase_CS"/>
</dbReference>
<dbReference type="FunFam" id="3.20.20.100:FF:000007">
    <property type="entry name" value="NAD(P)H-dependent D-xylose reductase xyl1"/>
    <property type="match status" value="1"/>
</dbReference>
<comment type="similarity">
    <text evidence="1">Belongs to the aldo/keto reductase family.</text>
</comment>
<dbReference type="EMBL" id="CBTN010000055">
    <property type="protein sequence ID" value="CDH58265.1"/>
    <property type="molecule type" value="Genomic_DNA"/>
</dbReference>
<dbReference type="Proteomes" id="UP000027586">
    <property type="component" value="Unassembled WGS sequence"/>
</dbReference>
<feature type="domain" description="NADP-dependent oxidoreductase" evidence="6">
    <location>
        <begin position="20"/>
        <end position="302"/>
    </location>
</feature>
<dbReference type="PANTHER" id="PTHR11732">
    <property type="entry name" value="ALDO/KETO REDUCTASE"/>
    <property type="match status" value="1"/>
</dbReference>
<keyword evidence="2" id="KW-0560">Oxidoreductase</keyword>
<dbReference type="Pfam" id="PF00248">
    <property type="entry name" value="Aldo_ket_red"/>
    <property type="match status" value="1"/>
</dbReference>
<dbReference type="PRINTS" id="PR00069">
    <property type="entry name" value="ALDKETRDTASE"/>
</dbReference>
<evidence type="ECO:0000313" key="8">
    <source>
        <dbReference type="Proteomes" id="UP000027586"/>
    </source>
</evidence>
<proteinExistence type="inferred from homology"/>
<evidence type="ECO:0000256" key="4">
    <source>
        <dbReference type="PIRSR" id="PIRSR000097-2"/>
    </source>
</evidence>
<reference evidence="7" key="1">
    <citation type="submission" date="2013-08" db="EMBL/GenBank/DDBJ databases">
        <title>Gene expansion shapes genome architecture in the human pathogen Lichtheimia corymbifera: an evolutionary genomics analysis in the ancient terrestrial Mucorales (Mucoromycotina).</title>
        <authorList>
            <person name="Schwartze V.U."/>
            <person name="Winter S."/>
            <person name="Shelest E."/>
            <person name="Marcet-Houben M."/>
            <person name="Horn F."/>
            <person name="Wehner S."/>
            <person name="Hoffmann K."/>
            <person name="Riege K."/>
            <person name="Sammeth M."/>
            <person name="Nowrousian M."/>
            <person name="Valiante V."/>
            <person name="Linde J."/>
            <person name="Jacobsen I.D."/>
            <person name="Marz M."/>
            <person name="Brakhage A.A."/>
            <person name="Gabaldon T."/>
            <person name="Bocker S."/>
            <person name="Voigt K."/>
        </authorList>
    </citation>
    <scope>NUCLEOTIDE SEQUENCE [LARGE SCALE GENOMIC DNA]</scope>
    <source>
        <strain evidence="7">FSU 9682</strain>
    </source>
</reference>
<protein>
    <submittedName>
        <fullName evidence="7">D-xylose reductase</fullName>
    </submittedName>
</protein>
<dbReference type="STRING" id="1263082.A0A068S8D0"/>